<gene>
    <name evidence="1" type="ORF">CWATWH0005_5163</name>
</gene>
<evidence type="ECO:0000313" key="2">
    <source>
        <dbReference type="Proteomes" id="UP000017981"/>
    </source>
</evidence>
<reference evidence="1 2" key="1">
    <citation type="submission" date="2013-01" db="EMBL/GenBank/DDBJ databases">
        <authorList>
            <person name="Bench S."/>
        </authorList>
    </citation>
    <scope>NUCLEOTIDE SEQUENCE [LARGE SCALE GENOMIC DNA]</scope>
    <source>
        <strain evidence="1 2">WH 0005</strain>
    </source>
</reference>
<dbReference type="Proteomes" id="UP000017981">
    <property type="component" value="Unassembled WGS sequence"/>
</dbReference>
<sequence length="82" mass="10029">MKQSINQQTGTFAPYMKNYAQTTEEQLEKNKPLMKRLKKWMEKKQAEEITEEEAKQRKQQWEDFQETIDSFRPTVHKLYTEE</sequence>
<evidence type="ECO:0000313" key="1">
    <source>
        <dbReference type="EMBL" id="CCQ59395.1"/>
    </source>
</evidence>
<protein>
    <submittedName>
        <fullName evidence="1">Uncharacterized protein</fullName>
    </submittedName>
</protein>
<dbReference type="RefSeq" id="WP_021834211.1">
    <property type="nucleotide sequence ID" value="NZ_CAQL01001224.1"/>
</dbReference>
<comment type="caution">
    <text evidence="1">The sequence shown here is derived from an EMBL/GenBank/DDBJ whole genome shotgun (WGS) entry which is preliminary data.</text>
</comment>
<organism evidence="1 2">
    <name type="scientific">Crocosphaera watsonii WH 0005</name>
    <dbReference type="NCBI Taxonomy" id="423472"/>
    <lineage>
        <taxon>Bacteria</taxon>
        <taxon>Bacillati</taxon>
        <taxon>Cyanobacteriota</taxon>
        <taxon>Cyanophyceae</taxon>
        <taxon>Oscillatoriophycideae</taxon>
        <taxon>Chroococcales</taxon>
        <taxon>Aphanothecaceae</taxon>
        <taxon>Crocosphaera</taxon>
    </lineage>
</organism>
<name>T2J4J7_CROWT</name>
<accession>T2J4J7</accession>
<proteinExistence type="predicted"/>
<dbReference type="AlphaFoldDB" id="T2J4J7"/>
<dbReference type="EMBL" id="CAQL01001224">
    <property type="protein sequence ID" value="CCQ59395.1"/>
    <property type="molecule type" value="Genomic_DNA"/>
</dbReference>
<reference evidence="1 2" key="2">
    <citation type="submission" date="2013-09" db="EMBL/GenBank/DDBJ databases">
        <title>Whole genome comparison of six Crocosphaera watsonii strains with differing phenotypes.</title>
        <authorList>
            <person name="Bench S.R."/>
            <person name="Heller P."/>
            <person name="Frank I."/>
            <person name="Arciniega M."/>
            <person name="Shilova I.N."/>
            <person name="Zehr J.P."/>
        </authorList>
    </citation>
    <scope>NUCLEOTIDE SEQUENCE [LARGE SCALE GENOMIC DNA]</scope>
    <source>
        <strain evidence="1 2">WH 0005</strain>
    </source>
</reference>